<organism evidence="2 3">
    <name type="scientific">Meloidogyne incognita</name>
    <name type="common">Southern root-knot nematode worm</name>
    <name type="synonym">Oxyuris incognita</name>
    <dbReference type="NCBI Taxonomy" id="6306"/>
    <lineage>
        <taxon>Eukaryota</taxon>
        <taxon>Metazoa</taxon>
        <taxon>Ecdysozoa</taxon>
        <taxon>Nematoda</taxon>
        <taxon>Chromadorea</taxon>
        <taxon>Rhabditida</taxon>
        <taxon>Tylenchina</taxon>
        <taxon>Tylenchomorpha</taxon>
        <taxon>Tylenchoidea</taxon>
        <taxon>Meloidogynidae</taxon>
        <taxon>Meloidogyninae</taxon>
        <taxon>Meloidogyne</taxon>
        <taxon>Meloidogyne incognita group</taxon>
    </lineage>
</organism>
<keyword evidence="2" id="KW-1185">Reference proteome</keyword>
<dbReference type="AlphaFoldDB" id="A0A914MP47"/>
<keyword evidence="1" id="KW-1133">Transmembrane helix</keyword>
<keyword evidence="1" id="KW-0812">Transmembrane</keyword>
<evidence type="ECO:0000256" key="1">
    <source>
        <dbReference type="SAM" id="Phobius"/>
    </source>
</evidence>
<dbReference type="WBParaSite" id="Minc3s02107g28325">
    <property type="protein sequence ID" value="Minc3s02107g28325"/>
    <property type="gene ID" value="Minc3s02107g28325"/>
</dbReference>
<feature type="transmembrane region" description="Helical" evidence="1">
    <location>
        <begin position="7"/>
        <end position="26"/>
    </location>
</feature>
<reference evidence="3" key="1">
    <citation type="submission" date="2022-11" db="UniProtKB">
        <authorList>
            <consortium name="WormBaseParasite"/>
        </authorList>
    </citation>
    <scope>IDENTIFICATION</scope>
</reference>
<name>A0A914MP47_MELIC</name>
<sequence>MRKVEKLVFVVAILLIVCVRFVLFYLKTMALYLPDLIIIMQFKKQFFVKNFI</sequence>
<accession>A0A914MP47</accession>
<evidence type="ECO:0000313" key="3">
    <source>
        <dbReference type="WBParaSite" id="Minc3s02107g28325"/>
    </source>
</evidence>
<proteinExistence type="predicted"/>
<evidence type="ECO:0000313" key="2">
    <source>
        <dbReference type="Proteomes" id="UP000887563"/>
    </source>
</evidence>
<dbReference type="Proteomes" id="UP000887563">
    <property type="component" value="Unplaced"/>
</dbReference>
<protein>
    <submittedName>
        <fullName evidence="3">Candidate secreted effector</fullName>
    </submittedName>
</protein>
<keyword evidence="1" id="KW-0472">Membrane</keyword>